<dbReference type="EMBL" id="JADCNM010000009">
    <property type="protein sequence ID" value="KAG0468610.1"/>
    <property type="molecule type" value="Genomic_DNA"/>
</dbReference>
<evidence type="ECO:0000313" key="3">
    <source>
        <dbReference type="EMBL" id="KAG0468610.1"/>
    </source>
</evidence>
<feature type="region of interest" description="Disordered" evidence="1">
    <location>
        <begin position="16"/>
        <end position="40"/>
    </location>
</feature>
<dbReference type="PANTHER" id="PTHR13847:SF261">
    <property type="entry name" value="FAD-DEPENDENT OXIDOREDUCTASE FAMILY PROTEIN"/>
    <property type="match status" value="1"/>
</dbReference>
<organism evidence="3 4">
    <name type="scientific">Vanilla planifolia</name>
    <name type="common">Vanilla</name>
    <dbReference type="NCBI Taxonomy" id="51239"/>
    <lineage>
        <taxon>Eukaryota</taxon>
        <taxon>Viridiplantae</taxon>
        <taxon>Streptophyta</taxon>
        <taxon>Embryophyta</taxon>
        <taxon>Tracheophyta</taxon>
        <taxon>Spermatophyta</taxon>
        <taxon>Magnoliopsida</taxon>
        <taxon>Liliopsida</taxon>
        <taxon>Asparagales</taxon>
        <taxon>Orchidaceae</taxon>
        <taxon>Vanilloideae</taxon>
        <taxon>Vanilleae</taxon>
        <taxon>Vanilla</taxon>
    </lineage>
</organism>
<feature type="domain" description="FAD dependent oxidoreductase" evidence="2">
    <location>
        <begin position="99"/>
        <end position="343"/>
    </location>
</feature>
<dbReference type="Gene3D" id="3.30.9.10">
    <property type="entry name" value="D-Amino Acid Oxidase, subunit A, domain 2"/>
    <property type="match status" value="1"/>
</dbReference>
<sequence length="374" mass="41109">MSELPHYHQMKATVTVPALCRRPQSHHPSLGTPRNPNDDKHITVESRCSHGNSLRSFLLHQAPLRISSPLASYRLFSPDSRPIRRVLCSQKNGKRTAKYAVLGAGFAGLSVAWHLLQQYSSKDSCMKIDLYDEVGIGGGASGSSGGLLHPYSPKAKLLWRGAESWKECMKLLTEAERVTGLSASRGTDENQTYSFDGPLILRRGILRPATAEAKMEILKANARNGISSCTIEILDGQAAKGLVPSLSVPLDLAVYFPQAMNIHPKRYLQALFVACENFANDISSTYASTEIKLRKKSVHSLHELDGEYDAVVVCLGAKVGTLPELSGRLPLRTCRGVIAELELLSNKGFFCKPLYFSVCTSRILTLIFLILQRT</sequence>
<proteinExistence type="predicted"/>
<dbReference type="Gene3D" id="3.50.50.60">
    <property type="entry name" value="FAD/NAD(P)-binding domain"/>
    <property type="match status" value="1"/>
</dbReference>
<gene>
    <name evidence="3" type="ORF">HPP92_017938</name>
</gene>
<dbReference type="GO" id="GO:0005737">
    <property type="term" value="C:cytoplasm"/>
    <property type="evidence" value="ECO:0007669"/>
    <property type="project" value="TreeGrafter"/>
</dbReference>
<evidence type="ECO:0000259" key="2">
    <source>
        <dbReference type="Pfam" id="PF01266"/>
    </source>
</evidence>
<evidence type="ECO:0000256" key="1">
    <source>
        <dbReference type="SAM" id="MobiDB-lite"/>
    </source>
</evidence>
<dbReference type="Proteomes" id="UP000639772">
    <property type="component" value="Chromosome 9"/>
</dbReference>
<dbReference type="AlphaFoldDB" id="A0A835UQ43"/>
<name>A0A835UQ43_VANPL</name>
<dbReference type="Pfam" id="PF01266">
    <property type="entry name" value="DAO"/>
    <property type="match status" value="1"/>
</dbReference>
<comment type="caution">
    <text evidence="3">The sequence shown here is derived from an EMBL/GenBank/DDBJ whole genome shotgun (WGS) entry which is preliminary data.</text>
</comment>
<dbReference type="PANTHER" id="PTHR13847">
    <property type="entry name" value="SARCOSINE DEHYDROGENASE-RELATED"/>
    <property type="match status" value="1"/>
</dbReference>
<evidence type="ECO:0000313" key="4">
    <source>
        <dbReference type="Proteomes" id="UP000639772"/>
    </source>
</evidence>
<dbReference type="OrthoDB" id="547145at2759"/>
<reference evidence="3 4" key="1">
    <citation type="journal article" date="2020" name="Nat. Food">
        <title>A phased Vanilla planifolia genome enables genetic improvement of flavour and production.</title>
        <authorList>
            <person name="Hasing T."/>
            <person name="Tang H."/>
            <person name="Brym M."/>
            <person name="Khazi F."/>
            <person name="Huang T."/>
            <person name="Chambers A.H."/>
        </authorList>
    </citation>
    <scope>NUCLEOTIDE SEQUENCE [LARGE SCALE GENOMIC DNA]</scope>
    <source>
        <tissue evidence="3">Leaf</tissue>
    </source>
</reference>
<accession>A0A835UQ43</accession>
<protein>
    <recommendedName>
        <fullName evidence="2">FAD dependent oxidoreductase domain-containing protein</fullName>
    </recommendedName>
</protein>
<dbReference type="SUPFAM" id="SSF51905">
    <property type="entry name" value="FAD/NAD(P)-binding domain"/>
    <property type="match status" value="1"/>
</dbReference>
<dbReference type="InterPro" id="IPR006076">
    <property type="entry name" value="FAD-dep_OxRdtase"/>
</dbReference>
<dbReference type="InterPro" id="IPR036188">
    <property type="entry name" value="FAD/NAD-bd_sf"/>
</dbReference>